<dbReference type="SUPFAM" id="SSF51092">
    <property type="entry name" value="Vitelline membrane outer protein-I (VMO-I)"/>
    <property type="match status" value="1"/>
</dbReference>
<dbReference type="InterPro" id="IPR036706">
    <property type="entry name" value="VOMI_sf"/>
</dbReference>
<feature type="compositionally biased region" description="Basic and acidic residues" evidence="1">
    <location>
        <begin position="24"/>
        <end position="38"/>
    </location>
</feature>
<feature type="compositionally biased region" description="Low complexity" evidence="1">
    <location>
        <begin position="192"/>
        <end position="224"/>
    </location>
</feature>
<protein>
    <recommendedName>
        <fullName evidence="4">Vitelline membrane outer layer protein 1</fullName>
    </recommendedName>
</protein>
<keyword evidence="3" id="KW-1185">Reference proteome</keyword>
<dbReference type="InterPro" id="IPR005515">
    <property type="entry name" value="VOMI"/>
</dbReference>
<feature type="region of interest" description="Disordered" evidence="1">
    <location>
        <begin position="190"/>
        <end position="229"/>
    </location>
</feature>
<sequence length="413" mass="45631">MTIDQERKPALVDEGTGGRKGKKRREEERGGEERVGNERRRRKGRGGEERREEEMVGGERRGEQNGVSVGLQREKKVKWRNRKELYVMRREVPEPVDGSEEWRPNEQEGVQGQQEHKVQHERRISHHYTKESNGNCTIKNSTKGQSSQIIITIDNSREGSTTTTTATPTTTNPTKGKSREMIMTTIDNSREGSTTTTTATPTKTTTGKTRRSTYASMSMSVSSSCKERRTTQSERMAVGAVMDPGNGLDFGDWGPYEQCPSGTYAHAFQIRVEEPLGLLGDDTALNGIRLYCQSPNSAAFVTASITSSVQCWGTWREVQWCGAGEFLVGMALRVEEYQGMADDTAATDLVMLCDGGMSLEGGGICWGALSVWHTCPPDFAICGLKTRVEQNAGLMGDNSALNNVIMYCCKVTP</sequence>
<dbReference type="Gene3D" id="2.100.10.20">
    <property type="entry name" value="Vitelline membrane outer layer protein I (VOMI)"/>
    <property type="match status" value="1"/>
</dbReference>
<dbReference type="Pfam" id="PF03762">
    <property type="entry name" value="VOMI"/>
    <property type="match status" value="1"/>
</dbReference>
<feature type="compositionally biased region" description="Polar residues" evidence="1">
    <location>
        <begin position="131"/>
        <end position="160"/>
    </location>
</feature>
<feature type="region of interest" description="Disordered" evidence="1">
    <location>
        <begin position="96"/>
        <end position="176"/>
    </location>
</feature>
<feature type="compositionally biased region" description="Low complexity" evidence="1">
    <location>
        <begin position="161"/>
        <end position="174"/>
    </location>
</feature>
<evidence type="ECO:0000256" key="1">
    <source>
        <dbReference type="SAM" id="MobiDB-lite"/>
    </source>
</evidence>
<evidence type="ECO:0000313" key="2">
    <source>
        <dbReference type="EMBL" id="KAK3860112.1"/>
    </source>
</evidence>
<proteinExistence type="predicted"/>
<dbReference type="AlphaFoldDB" id="A0AAE1ERH4"/>
<accession>A0AAE1ERH4</accession>
<dbReference type="EMBL" id="JAWQEG010004817">
    <property type="protein sequence ID" value="KAK3860112.1"/>
    <property type="molecule type" value="Genomic_DNA"/>
</dbReference>
<reference evidence="2" key="1">
    <citation type="submission" date="2023-10" db="EMBL/GenBank/DDBJ databases">
        <title>Genome assemblies of two species of porcelain crab, Petrolisthes cinctipes and Petrolisthes manimaculis (Anomura: Porcellanidae).</title>
        <authorList>
            <person name="Angst P."/>
        </authorList>
    </citation>
    <scope>NUCLEOTIDE SEQUENCE</scope>
    <source>
        <strain evidence="2">PB745_01</strain>
        <tissue evidence="2">Gill</tissue>
    </source>
</reference>
<dbReference type="GO" id="GO:0005615">
    <property type="term" value="C:extracellular space"/>
    <property type="evidence" value="ECO:0007669"/>
    <property type="project" value="TreeGrafter"/>
</dbReference>
<name>A0AAE1ERH4_PETCI</name>
<dbReference type="Proteomes" id="UP001286313">
    <property type="component" value="Unassembled WGS sequence"/>
</dbReference>
<gene>
    <name evidence="2" type="ORF">Pcinc_033828</name>
</gene>
<feature type="compositionally biased region" description="Basic and acidic residues" evidence="1">
    <location>
        <begin position="1"/>
        <end position="11"/>
    </location>
</feature>
<organism evidence="2 3">
    <name type="scientific">Petrolisthes cinctipes</name>
    <name type="common">Flat porcelain crab</name>
    <dbReference type="NCBI Taxonomy" id="88211"/>
    <lineage>
        <taxon>Eukaryota</taxon>
        <taxon>Metazoa</taxon>
        <taxon>Ecdysozoa</taxon>
        <taxon>Arthropoda</taxon>
        <taxon>Crustacea</taxon>
        <taxon>Multicrustacea</taxon>
        <taxon>Malacostraca</taxon>
        <taxon>Eumalacostraca</taxon>
        <taxon>Eucarida</taxon>
        <taxon>Decapoda</taxon>
        <taxon>Pleocyemata</taxon>
        <taxon>Anomura</taxon>
        <taxon>Galatheoidea</taxon>
        <taxon>Porcellanidae</taxon>
        <taxon>Petrolisthes</taxon>
    </lineage>
</organism>
<feature type="region of interest" description="Disordered" evidence="1">
    <location>
        <begin position="1"/>
        <end position="72"/>
    </location>
</feature>
<evidence type="ECO:0000313" key="3">
    <source>
        <dbReference type="Proteomes" id="UP001286313"/>
    </source>
</evidence>
<comment type="caution">
    <text evidence="2">The sequence shown here is derived from an EMBL/GenBank/DDBJ whole genome shotgun (WGS) entry which is preliminary data.</text>
</comment>
<dbReference type="PANTHER" id="PTHR18841">
    <property type="entry name" value="VITELLINE MEMBRANE OUTER LAYER PROTEIN I-RELATED"/>
    <property type="match status" value="1"/>
</dbReference>
<evidence type="ECO:0008006" key="4">
    <source>
        <dbReference type="Google" id="ProtNLM"/>
    </source>
</evidence>
<feature type="compositionally biased region" description="Basic and acidic residues" evidence="1">
    <location>
        <begin position="45"/>
        <end position="63"/>
    </location>
</feature>
<dbReference type="PANTHER" id="PTHR18841:SF0">
    <property type="entry name" value="VITELLINE MEMBRANE OUTER LAYER 1 HOMOLOG A-RELATED"/>
    <property type="match status" value="1"/>
</dbReference>
<dbReference type="CDD" id="cd00220">
    <property type="entry name" value="VMO-I"/>
    <property type="match status" value="1"/>
</dbReference>